<dbReference type="PANTHER" id="PTHR36848:SF2">
    <property type="entry name" value="SECRETED PROTEIN"/>
    <property type="match status" value="1"/>
</dbReference>
<dbReference type="InterPro" id="IPR008979">
    <property type="entry name" value="Galactose-bd-like_sf"/>
</dbReference>
<organism evidence="2 3">
    <name type="scientific">Seonamhaeicola sediminis</name>
    <dbReference type="NCBI Taxonomy" id="2528206"/>
    <lineage>
        <taxon>Bacteria</taxon>
        <taxon>Pseudomonadati</taxon>
        <taxon>Bacteroidota</taxon>
        <taxon>Flavobacteriia</taxon>
        <taxon>Flavobacteriales</taxon>
        <taxon>Flavobacteriaceae</taxon>
    </lineage>
</organism>
<dbReference type="Proteomes" id="UP000295814">
    <property type="component" value="Unassembled WGS sequence"/>
</dbReference>
<gene>
    <name evidence="2" type="ORF">E1J38_001175</name>
</gene>
<dbReference type="OrthoDB" id="9761519at2"/>
<keyword evidence="1" id="KW-0732">Signal</keyword>
<dbReference type="Pfam" id="PF17132">
    <property type="entry name" value="Glyco_hydro_106"/>
    <property type="match status" value="2"/>
</dbReference>
<protein>
    <recommendedName>
        <fullName evidence="4">Glycoside hydrolase</fullName>
    </recommendedName>
</protein>
<dbReference type="RefSeq" id="WP_133354708.1">
    <property type="nucleotide sequence ID" value="NZ_SMZJ02000001.1"/>
</dbReference>
<accession>A0A562YHF5</accession>
<reference evidence="2 3" key="1">
    <citation type="submission" date="2019-07" db="EMBL/GenBank/DDBJ databases">
        <title>Seonamhaeicola sp. W255 draft genome.</title>
        <authorList>
            <person name="Zhang X.-Y."/>
            <person name="Zhang R."/>
            <person name="Zhong Y.-L."/>
            <person name="Du Z.-J."/>
        </authorList>
    </citation>
    <scope>NUCLEOTIDE SEQUENCE [LARGE SCALE GENOMIC DNA]</scope>
    <source>
        <strain evidence="2 3">W255</strain>
    </source>
</reference>
<proteinExistence type="predicted"/>
<dbReference type="SUPFAM" id="SSF49785">
    <property type="entry name" value="Galactose-binding domain-like"/>
    <property type="match status" value="1"/>
</dbReference>
<name>A0A562YHF5_9FLAO</name>
<evidence type="ECO:0000313" key="2">
    <source>
        <dbReference type="EMBL" id="TWO34496.1"/>
    </source>
</evidence>
<feature type="chain" id="PRO_5023108678" description="Glycoside hydrolase" evidence="1">
    <location>
        <begin position="22"/>
        <end position="951"/>
    </location>
</feature>
<comment type="caution">
    <text evidence="2">The sequence shown here is derived from an EMBL/GenBank/DDBJ whole genome shotgun (WGS) entry which is preliminary data.</text>
</comment>
<evidence type="ECO:0008006" key="4">
    <source>
        <dbReference type="Google" id="ProtNLM"/>
    </source>
</evidence>
<sequence>MFLRRFLILSVCIFFSCNSNDATKTDQPDSSTQDLFSGFQNPPAEARPFVRWWWNGNKIKQEELDRQLESLKSVGFGGVEINPIAMPNATPTDEKSLVWMSDEWIDLVVHACKKSQDLGMITDIIAGTGWPFGGEFLTEDQTCQRMVSDKILYQSGDIIKVSEDYLINYYKNKYKNSREEKRNSKRTTWRLSSVSLVPTNCSSSAQIINLTEHQDDSGNISYTINGEGNYYLSYQLLQQDFRDVTLGAPGGAGPVIDHYKKEMTLAYLNRMKKISERSGIPLNQLIRALFCDSIEVSGANWSDGFSELFFKTYGYKLEPWLAFVFYEGHHDYSRSRYLDKFSEDFKAQVKRVRFDYNNMLVETFLENFTKTYKAFCDENGILCRYQAYGTPFLMGMLDGYLIPDIPESNNWIYSAKMKDSLWQWRQSHGYMIWNLYASSAAHLTGKKITSCETMTNTNGVFRTTLEEIKQHDDMNFITGINHSVLHGYNYSPKDASFPGWIRYGAYFSEQNPWWKHLSSWVDYNARLSYVFQNSKAEKSIAILGPTSDIWGDKGLAREPFHLEPEYLYKLWEPISQLGYSCDYINQNVLANATVNDGVLTYGEMNFKLLVLANLESVDVKVAKTLKDFVVSGGKIVVIDGLPDKSLGYSNYQANDAVVSDIMTDIQSNYATSIIDVNPPNSIEELFSWTKKILNKSELSPDVEISSPSKNVFQIHQKTSKEIIYFFTNVNRYEISNFTAKFPFQNKYPYLWNPETGERKPYFFEKASNELDINLEPLQSLLLVFEDERPKIKSEDTKSKLVFSKEIHTNWTVEGKRVDGESFTWNMTALHDFGASKDKTQNTFAGTLIYKTKITVEDAITHLDLGNVNEGITELYINGKKIGKRWYGRAIYPISDVLEEGENAIEIHYTTVLANYCLSLNIPAINRWTFRYKDEPLTSVGLAGPIKLMKYE</sequence>
<dbReference type="InterPro" id="IPR053161">
    <property type="entry name" value="Ulvan_degrading_GH"/>
</dbReference>
<dbReference type="PROSITE" id="PS51257">
    <property type="entry name" value="PROKAR_LIPOPROTEIN"/>
    <property type="match status" value="1"/>
</dbReference>
<evidence type="ECO:0000256" key="1">
    <source>
        <dbReference type="SAM" id="SignalP"/>
    </source>
</evidence>
<dbReference type="Gene3D" id="2.60.120.260">
    <property type="entry name" value="Galactose-binding domain-like"/>
    <property type="match status" value="1"/>
</dbReference>
<evidence type="ECO:0000313" key="3">
    <source>
        <dbReference type="Proteomes" id="UP000295814"/>
    </source>
</evidence>
<dbReference type="PANTHER" id="PTHR36848">
    <property type="entry name" value="DNA-BINDING PROTEIN (PUTATIVE SECRETED PROTEIN)-RELATED"/>
    <property type="match status" value="1"/>
</dbReference>
<feature type="signal peptide" evidence="1">
    <location>
        <begin position="1"/>
        <end position="21"/>
    </location>
</feature>
<dbReference type="AlphaFoldDB" id="A0A562YHF5"/>
<keyword evidence="3" id="KW-1185">Reference proteome</keyword>
<dbReference type="EMBL" id="SMZJ02000001">
    <property type="protein sequence ID" value="TWO34496.1"/>
    <property type="molecule type" value="Genomic_DNA"/>
</dbReference>